<reference evidence="2" key="1">
    <citation type="submission" date="2007-02" db="EMBL/GenBank/DDBJ databases">
        <title>Complete sequence of Pyrobaculum calidifontis JCM 11548.</title>
        <authorList>
            <consortium name="US DOE Joint Genome Institute"/>
            <person name="Copeland A."/>
            <person name="Lucas S."/>
            <person name="Lapidus A."/>
            <person name="Barry K."/>
            <person name="Glavina del Rio T."/>
            <person name="Dalin E."/>
            <person name="Tice H."/>
            <person name="Pitluck S."/>
            <person name="Chain P."/>
            <person name="Malfatti S."/>
            <person name="Shin M."/>
            <person name="Vergez L."/>
            <person name="Schmutz J."/>
            <person name="Larimer F."/>
            <person name="Land M."/>
            <person name="Hauser L."/>
            <person name="Kyrpides N."/>
            <person name="Mikhailova N."/>
            <person name="Cozen A.E."/>
            <person name="Fitz-Gibbon S.T."/>
            <person name="House C.H."/>
            <person name="Saltikov C."/>
            <person name="Lowe T.M."/>
            <person name="Richardson P."/>
        </authorList>
    </citation>
    <scope>NUCLEOTIDE SEQUENCE [LARGE SCALE GENOMIC DNA]</scope>
    <source>
        <strain evidence="2">JCM 11548</strain>
    </source>
</reference>
<keyword evidence="1" id="KW-0472">Membrane</keyword>
<sequence length="165" mass="17672">MSRAVLYKRSEELKQRYSLYGLFTAVFYLVTLLVGGVVYASSNLPVYLSRNAAAASGYGDVIFLQSILVLISFILLATSALLIFLSRATTSRGEFASSFKLLYSAIVTAGVALGFSASAAAPPASGIVGWPLYLYLALIAASLAMTIFAITILRGVTSYYAPRRK</sequence>
<dbReference type="OrthoDB" id="29112at2157"/>
<proteinExistence type="predicted"/>
<organism evidence="2 3">
    <name type="scientific">Pyrobaculum calidifontis (strain DSM 21063 / JCM 11548 / VA1)</name>
    <dbReference type="NCBI Taxonomy" id="410359"/>
    <lineage>
        <taxon>Archaea</taxon>
        <taxon>Thermoproteota</taxon>
        <taxon>Thermoprotei</taxon>
        <taxon>Thermoproteales</taxon>
        <taxon>Thermoproteaceae</taxon>
        <taxon>Pyrobaculum</taxon>
    </lineage>
</organism>
<name>A3MXX0_PYRCJ</name>
<accession>A3MXX0</accession>
<keyword evidence="1" id="KW-0812">Transmembrane</keyword>
<evidence type="ECO:0000256" key="1">
    <source>
        <dbReference type="SAM" id="Phobius"/>
    </source>
</evidence>
<dbReference type="HOGENOM" id="CLU_1607221_0_0_2"/>
<keyword evidence="1" id="KW-1133">Transmembrane helix</keyword>
<evidence type="ECO:0000313" key="2">
    <source>
        <dbReference type="EMBL" id="ABO09487.1"/>
    </source>
</evidence>
<feature type="transmembrane region" description="Helical" evidence="1">
    <location>
        <begin position="133"/>
        <end position="156"/>
    </location>
</feature>
<feature type="transmembrane region" description="Helical" evidence="1">
    <location>
        <begin position="62"/>
        <end position="85"/>
    </location>
</feature>
<dbReference type="RefSeq" id="WP_011850745.1">
    <property type="nucleotide sequence ID" value="NC_009073.1"/>
</dbReference>
<dbReference type="EMBL" id="CP000561">
    <property type="protein sequence ID" value="ABO09487.1"/>
    <property type="molecule type" value="Genomic_DNA"/>
</dbReference>
<dbReference type="Proteomes" id="UP000001431">
    <property type="component" value="Chromosome"/>
</dbReference>
<dbReference type="eggNOG" id="arCOG05438">
    <property type="taxonomic scope" value="Archaea"/>
</dbReference>
<feature type="transmembrane region" description="Helical" evidence="1">
    <location>
        <begin position="101"/>
        <end position="121"/>
    </location>
</feature>
<dbReference type="KEGG" id="pcl:Pcal_2072"/>
<feature type="transmembrane region" description="Helical" evidence="1">
    <location>
        <begin position="20"/>
        <end position="42"/>
    </location>
</feature>
<gene>
    <name evidence="2" type="ordered locus">Pcal_2072</name>
</gene>
<dbReference type="GeneID" id="4908379"/>
<protein>
    <submittedName>
        <fullName evidence="2">Uncharacterized protein</fullName>
    </submittedName>
</protein>
<dbReference type="AlphaFoldDB" id="A3MXX0"/>
<keyword evidence="3" id="KW-1185">Reference proteome</keyword>
<evidence type="ECO:0000313" key="3">
    <source>
        <dbReference type="Proteomes" id="UP000001431"/>
    </source>
</evidence>